<keyword evidence="3" id="KW-0285">Flavoprotein</keyword>
<dbReference type="GO" id="GO:0071949">
    <property type="term" value="F:FAD binding"/>
    <property type="evidence" value="ECO:0007669"/>
    <property type="project" value="InterPro"/>
</dbReference>
<feature type="domain" description="FAD-binding PCMH-type" evidence="6">
    <location>
        <begin position="68"/>
        <end position="233"/>
    </location>
</feature>
<dbReference type="InterPro" id="IPR036318">
    <property type="entry name" value="FAD-bd_PCMH-like_sf"/>
</dbReference>
<proteinExistence type="inferred from homology"/>
<evidence type="ECO:0000256" key="2">
    <source>
        <dbReference type="ARBA" id="ARBA00005466"/>
    </source>
</evidence>
<evidence type="ECO:0000256" key="5">
    <source>
        <dbReference type="ARBA" id="ARBA00023002"/>
    </source>
</evidence>
<sequence>MATVERSDGTFNVMMILQICMRAVLTRVQDAVAGRLNIETYLQNVGIKVVGPTDPAYATDIFDYNLRFHYKPALIAYPTNATQVSEVVKAGTTFHLPHSFIANALGDGRLVVDLSLMKNITVVQNGATVEAHIGAGNRLGDIALALNEHGRAIPHGLYAYVGVGGHSGHGGYGLTSRLWGLNLDRIIEVEVVLANGTVTTASLTTNPDLFWGIRGSSSSFGIVTNIVYDTLPRPDYAIAFEYVFVNNIPQELGLVVEWNRGNASGFVTLELGGAWYGAEGQVESVLQPFLSKLPTPSFGSLLGNGTWIDNLATLAQGPLDTSLAPDTNATFYVKSLVTPQEEPMDDNTLLQFMKYLATEGFSTPLDWFVQMGLYGGNASAINAVPQDATGYAHRSSMFTMQIQVTQPPVVTDAGFSFVEDVANTITGNMPPEWDYGCYLNYIDERLEDWQHLYYGVHYPRLQALKRTYDPTNLFRFPKSIEL</sequence>
<dbReference type="InterPro" id="IPR012951">
    <property type="entry name" value="BBE"/>
</dbReference>
<dbReference type="SUPFAM" id="SSF56176">
    <property type="entry name" value="FAD-binding/transporter-associated domain-like"/>
    <property type="match status" value="1"/>
</dbReference>
<keyword evidence="4" id="KW-0274">FAD</keyword>
<comment type="cofactor">
    <cofactor evidence="1">
        <name>FAD</name>
        <dbReference type="ChEBI" id="CHEBI:57692"/>
    </cofactor>
</comment>
<dbReference type="Pfam" id="PF01565">
    <property type="entry name" value="FAD_binding_4"/>
    <property type="match status" value="1"/>
</dbReference>
<dbReference type="Gene3D" id="3.40.462.20">
    <property type="match status" value="1"/>
</dbReference>
<dbReference type="PANTHER" id="PTHR42973:SF39">
    <property type="entry name" value="FAD-BINDING PCMH-TYPE DOMAIN-CONTAINING PROTEIN"/>
    <property type="match status" value="1"/>
</dbReference>
<dbReference type="InterPro" id="IPR016169">
    <property type="entry name" value="FAD-bd_PCMH_sub2"/>
</dbReference>
<dbReference type="Proteomes" id="UP001215598">
    <property type="component" value="Unassembled WGS sequence"/>
</dbReference>
<dbReference type="PROSITE" id="PS51387">
    <property type="entry name" value="FAD_PCMH"/>
    <property type="match status" value="1"/>
</dbReference>
<evidence type="ECO:0000256" key="1">
    <source>
        <dbReference type="ARBA" id="ARBA00001974"/>
    </source>
</evidence>
<protein>
    <submittedName>
        <fullName evidence="7">Glucooligosaccharide oxidase</fullName>
    </submittedName>
</protein>
<evidence type="ECO:0000313" key="8">
    <source>
        <dbReference type="Proteomes" id="UP001215598"/>
    </source>
</evidence>
<gene>
    <name evidence="7" type="ORF">B0H16DRAFT_1782913</name>
</gene>
<evidence type="ECO:0000259" key="6">
    <source>
        <dbReference type="PROSITE" id="PS51387"/>
    </source>
</evidence>
<dbReference type="InterPro" id="IPR006094">
    <property type="entry name" value="Oxid_FAD_bind_N"/>
</dbReference>
<dbReference type="EMBL" id="JARKIB010000002">
    <property type="protein sequence ID" value="KAJ7784143.1"/>
    <property type="molecule type" value="Genomic_DNA"/>
</dbReference>
<accession>A0AAD7KGF6</accession>
<dbReference type="Pfam" id="PF08031">
    <property type="entry name" value="BBE"/>
    <property type="match status" value="1"/>
</dbReference>
<evidence type="ECO:0000313" key="7">
    <source>
        <dbReference type="EMBL" id="KAJ7784143.1"/>
    </source>
</evidence>
<organism evidence="7 8">
    <name type="scientific">Mycena metata</name>
    <dbReference type="NCBI Taxonomy" id="1033252"/>
    <lineage>
        <taxon>Eukaryota</taxon>
        <taxon>Fungi</taxon>
        <taxon>Dikarya</taxon>
        <taxon>Basidiomycota</taxon>
        <taxon>Agaricomycotina</taxon>
        <taxon>Agaricomycetes</taxon>
        <taxon>Agaricomycetidae</taxon>
        <taxon>Agaricales</taxon>
        <taxon>Marasmiineae</taxon>
        <taxon>Mycenaceae</taxon>
        <taxon>Mycena</taxon>
    </lineage>
</organism>
<keyword evidence="5" id="KW-0560">Oxidoreductase</keyword>
<reference evidence="7" key="1">
    <citation type="submission" date="2023-03" db="EMBL/GenBank/DDBJ databases">
        <title>Massive genome expansion in bonnet fungi (Mycena s.s.) driven by repeated elements and novel gene families across ecological guilds.</title>
        <authorList>
            <consortium name="Lawrence Berkeley National Laboratory"/>
            <person name="Harder C.B."/>
            <person name="Miyauchi S."/>
            <person name="Viragh M."/>
            <person name="Kuo A."/>
            <person name="Thoen E."/>
            <person name="Andreopoulos B."/>
            <person name="Lu D."/>
            <person name="Skrede I."/>
            <person name="Drula E."/>
            <person name="Henrissat B."/>
            <person name="Morin E."/>
            <person name="Kohler A."/>
            <person name="Barry K."/>
            <person name="LaButti K."/>
            <person name="Morin E."/>
            <person name="Salamov A."/>
            <person name="Lipzen A."/>
            <person name="Mereny Z."/>
            <person name="Hegedus B."/>
            <person name="Baldrian P."/>
            <person name="Stursova M."/>
            <person name="Weitz H."/>
            <person name="Taylor A."/>
            <person name="Grigoriev I.V."/>
            <person name="Nagy L.G."/>
            <person name="Martin F."/>
            <person name="Kauserud H."/>
        </authorList>
    </citation>
    <scope>NUCLEOTIDE SEQUENCE</scope>
    <source>
        <strain evidence="7">CBHHK182m</strain>
    </source>
</reference>
<name>A0AAD7KGF6_9AGAR</name>
<comment type="similarity">
    <text evidence="2">Belongs to the oxygen-dependent FAD-linked oxidoreductase family.</text>
</comment>
<dbReference type="PANTHER" id="PTHR42973">
    <property type="entry name" value="BINDING OXIDOREDUCTASE, PUTATIVE (AFU_ORTHOLOGUE AFUA_1G17690)-RELATED"/>
    <property type="match status" value="1"/>
</dbReference>
<dbReference type="AlphaFoldDB" id="A0AAD7KGF6"/>
<evidence type="ECO:0000256" key="4">
    <source>
        <dbReference type="ARBA" id="ARBA00022827"/>
    </source>
</evidence>
<keyword evidence="8" id="KW-1185">Reference proteome</keyword>
<dbReference type="GO" id="GO:0016491">
    <property type="term" value="F:oxidoreductase activity"/>
    <property type="evidence" value="ECO:0007669"/>
    <property type="project" value="UniProtKB-KW"/>
</dbReference>
<dbReference type="InterPro" id="IPR016166">
    <property type="entry name" value="FAD-bd_PCMH"/>
</dbReference>
<dbReference type="Gene3D" id="3.30.465.10">
    <property type="match status" value="1"/>
</dbReference>
<evidence type="ECO:0000256" key="3">
    <source>
        <dbReference type="ARBA" id="ARBA00022630"/>
    </source>
</evidence>
<comment type="caution">
    <text evidence="7">The sequence shown here is derived from an EMBL/GenBank/DDBJ whole genome shotgun (WGS) entry which is preliminary data.</text>
</comment>
<dbReference type="InterPro" id="IPR050416">
    <property type="entry name" value="FAD-linked_Oxidoreductase"/>
</dbReference>